<evidence type="ECO:0000256" key="1">
    <source>
        <dbReference type="SAM" id="Phobius"/>
    </source>
</evidence>
<evidence type="ECO:0000313" key="2">
    <source>
        <dbReference type="EMBL" id="MBS4191643.1"/>
    </source>
</evidence>
<gene>
    <name evidence="2" type="ORF">KHA94_15745</name>
</gene>
<proteinExistence type="predicted"/>
<keyword evidence="1" id="KW-1133">Transmembrane helix</keyword>
<feature type="transmembrane region" description="Helical" evidence="1">
    <location>
        <begin position="12"/>
        <end position="30"/>
    </location>
</feature>
<accession>A0ABS5NWY2</accession>
<evidence type="ECO:0000313" key="3">
    <source>
        <dbReference type="Proteomes" id="UP000681027"/>
    </source>
</evidence>
<keyword evidence="1" id="KW-0472">Membrane</keyword>
<organism evidence="2 3">
    <name type="scientific">Cytobacillus citreus</name>
    <dbReference type="NCBI Taxonomy" id="2833586"/>
    <lineage>
        <taxon>Bacteria</taxon>
        <taxon>Bacillati</taxon>
        <taxon>Bacillota</taxon>
        <taxon>Bacilli</taxon>
        <taxon>Bacillales</taxon>
        <taxon>Bacillaceae</taxon>
        <taxon>Cytobacillus</taxon>
    </lineage>
</organism>
<protein>
    <submittedName>
        <fullName evidence="2">Uncharacterized protein</fullName>
    </submittedName>
</protein>
<sequence length="199" mass="23045">MNETTKEKFIRFVLIGFFILVTIFAFIYRYDRQSAQKEEPQQPLAIVLKPSVHATDDPIVALYENKNNEHILAIYKIDRMDRFKFRTLHAIKLKSAPTQLSPDRKESGIWALIDGKWLYFNSSLKEEKRHVQNRSLYSPYETQYEFDKSKSLIKINNNQSISLNAGTSHPVGLHSLSEDGLLWLVLTKTSIKIAAIETK</sequence>
<dbReference type="Proteomes" id="UP000681027">
    <property type="component" value="Unassembled WGS sequence"/>
</dbReference>
<reference evidence="2 3" key="1">
    <citation type="submission" date="2021-05" db="EMBL/GenBank/DDBJ databases">
        <title>Novel Bacillus species.</title>
        <authorList>
            <person name="Liu G."/>
        </authorList>
    </citation>
    <scope>NUCLEOTIDE SEQUENCE [LARGE SCALE GENOMIC DNA]</scope>
    <source>
        <strain evidence="2 3">FJAT-49705</strain>
    </source>
</reference>
<name>A0ABS5NWY2_9BACI</name>
<comment type="caution">
    <text evidence="2">The sequence shown here is derived from an EMBL/GenBank/DDBJ whole genome shotgun (WGS) entry which is preliminary data.</text>
</comment>
<dbReference type="EMBL" id="JAGYPM010000003">
    <property type="protein sequence ID" value="MBS4191643.1"/>
    <property type="molecule type" value="Genomic_DNA"/>
</dbReference>
<keyword evidence="3" id="KW-1185">Reference proteome</keyword>
<keyword evidence="1" id="KW-0812">Transmembrane</keyword>
<dbReference type="RefSeq" id="WP_213103064.1">
    <property type="nucleotide sequence ID" value="NZ_JAGYPM010000003.1"/>
</dbReference>